<dbReference type="Gene3D" id="1.20.1740.10">
    <property type="entry name" value="Amino acid/polyamine transporter I"/>
    <property type="match status" value="1"/>
</dbReference>
<organism evidence="7 8">
    <name type="scientific">Candidatus Wolfebacteria bacterium RIFOXYD1_FULL_48_65</name>
    <dbReference type="NCBI Taxonomy" id="1802561"/>
    <lineage>
        <taxon>Bacteria</taxon>
        <taxon>Candidatus Wolfeibacteriota</taxon>
    </lineage>
</organism>
<protein>
    <recommendedName>
        <fullName evidence="6">Amino acid transporter transmembrane domain-containing protein</fullName>
    </recommendedName>
</protein>
<feature type="transmembrane region" description="Helical" evidence="5">
    <location>
        <begin position="110"/>
        <end position="132"/>
    </location>
</feature>
<feature type="transmembrane region" description="Helical" evidence="5">
    <location>
        <begin position="280"/>
        <end position="301"/>
    </location>
</feature>
<keyword evidence="3 5" id="KW-1133">Transmembrane helix</keyword>
<evidence type="ECO:0000256" key="5">
    <source>
        <dbReference type="SAM" id="Phobius"/>
    </source>
</evidence>
<feature type="transmembrane region" description="Helical" evidence="5">
    <location>
        <begin position="39"/>
        <end position="58"/>
    </location>
</feature>
<dbReference type="GO" id="GO:0016020">
    <property type="term" value="C:membrane"/>
    <property type="evidence" value="ECO:0007669"/>
    <property type="project" value="UniProtKB-SubCell"/>
</dbReference>
<evidence type="ECO:0000259" key="6">
    <source>
        <dbReference type="Pfam" id="PF01490"/>
    </source>
</evidence>
<dbReference type="AlphaFoldDB" id="A0A1F8E579"/>
<gene>
    <name evidence="7" type="ORF">A2610_03340</name>
</gene>
<evidence type="ECO:0000256" key="1">
    <source>
        <dbReference type="ARBA" id="ARBA00004370"/>
    </source>
</evidence>
<feature type="transmembrane region" description="Helical" evidence="5">
    <location>
        <begin position="346"/>
        <end position="368"/>
    </location>
</feature>
<reference evidence="7 8" key="1">
    <citation type="journal article" date="2016" name="Nat. Commun.">
        <title>Thousands of microbial genomes shed light on interconnected biogeochemical processes in an aquifer system.</title>
        <authorList>
            <person name="Anantharaman K."/>
            <person name="Brown C.T."/>
            <person name="Hug L.A."/>
            <person name="Sharon I."/>
            <person name="Castelle C.J."/>
            <person name="Probst A.J."/>
            <person name="Thomas B.C."/>
            <person name="Singh A."/>
            <person name="Wilkins M.J."/>
            <person name="Karaoz U."/>
            <person name="Brodie E.L."/>
            <person name="Williams K.H."/>
            <person name="Hubbard S.S."/>
            <person name="Banfield J.F."/>
        </authorList>
    </citation>
    <scope>NUCLEOTIDE SEQUENCE [LARGE SCALE GENOMIC DNA]</scope>
</reference>
<feature type="domain" description="Amino acid transporter transmembrane" evidence="6">
    <location>
        <begin position="41"/>
        <end position="261"/>
    </location>
</feature>
<dbReference type="EMBL" id="MGIV01000005">
    <property type="protein sequence ID" value="OGM95509.1"/>
    <property type="molecule type" value="Genomic_DNA"/>
</dbReference>
<name>A0A1F8E579_9BACT</name>
<dbReference type="InterPro" id="IPR013057">
    <property type="entry name" value="AA_transpt_TM"/>
</dbReference>
<comment type="subcellular location">
    <subcellularLocation>
        <location evidence="1">Membrane</location>
    </subcellularLocation>
</comment>
<evidence type="ECO:0000256" key="3">
    <source>
        <dbReference type="ARBA" id="ARBA00022989"/>
    </source>
</evidence>
<feature type="transmembrane region" description="Helical" evidence="5">
    <location>
        <begin position="70"/>
        <end position="89"/>
    </location>
</feature>
<dbReference type="Proteomes" id="UP000179057">
    <property type="component" value="Unassembled WGS sequence"/>
</dbReference>
<feature type="transmembrane region" description="Helical" evidence="5">
    <location>
        <begin position="144"/>
        <end position="163"/>
    </location>
</feature>
<feature type="transmembrane region" description="Helical" evidence="5">
    <location>
        <begin position="389"/>
        <end position="415"/>
    </location>
</feature>
<feature type="transmembrane region" description="Helical" evidence="5">
    <location>
        <begin position="246"/>
        <end position="268"/>
    </location>
</feature>
<keyword evidence="4 5" id="KW-0472">Membrane</keyword>
<comment type="caution">
    <text evidence="7">The sequence shown here is derived from an EMBL/GenBank/DDBJ whole genome shotgun (WGS) entry which is preliminary data.</text>
</comment>
<evidence type="ECO:0000313" key="7">
    <source>
        <dbReference type="EMBL" id="OGM95509.1"/>
    </source>
</evidence>
<sequence>MKQLDKGCFVFDAPQIKYTITIVLFCSMIHFVKNSVLPAGFLIANIIGAGMFALPFVFQQSGLMPGVLYLGFFGILAALIHLIYADIILRTRETRQQFPGYIRQYLGKNAGMFAGLLVFTTLLFTLTAYLVLSASFLHILIPTLSPIIAMLFFWVLATVTIFITIKRTAVFDTVTAGITLAVIGVLFIYWGLVFPFDSDAFPILTTKNVLVPFGPVLFSFIGFSAIPALVAYVRKESVPFSNMKKAIVVGSLTPALFYFLYVVAVWGMSPTVSPDSVSGLIGNAPFFILLALSILGFISLWDSYSGVGRDINKLLEYEWHITPPIALAITAGAPPALYMFGFQDFIALISAVGGILFSIWGILIIFAWKKAIKVSIPSVKFSEIYIPDRVYSIINDIPTFVIDLLVLVFVGGIIYELASLLTR</sequence>
<evidence type="ECO:0000256" key="2">
    <source>
        <dbReference type="ARBA" id="ARBA00022692"/>
    </source>
</evidence>
<evidence type="ECO:0000256" key="4">
    <source>
        <dbReference type="ARBA" id="ARBA00023136"/>
    </source>
</evidence>
<evidence type="ECO:0000313" key="8">
    <source>
        <dbReference type="Proteomes" id="UP000179057"/>
    </source>
</evidence>
<feature type="transmembrane region" description="Helical" evidence="5">
    <location>
        <begin position="212"/>
        <end position="234"/>
    </location>
</feature>
<accession>A0A1F8E579</accession>
<proteinExistence type="predicted"/>
<feature type="transmembrane region" description="Helical" evidence="5">
    <location>
        <begin position="170"/>
        <end position="192"/>
    </location>
</feature>
<keyword evidence="2 5" id="KW-0812">Transmembrane</keyword>
<dbReference type="Pfam" id="PF01490">
    <property type="entry name" value="Aa_trans"/>
    <property type="match status" value="1"/>
</dbReference>